<name>A0ABR6RKK5_9BURK</name>
<organism evidence="1 2">
    <name type="scientific">Comamonas odontotermitis</name>
    <dbReference type="NCBI Taxonomy" id="379895"/>
    <lineage>
        <taxon>Bacteria</taxon>
        <taxon>Pseudomonadati</taxon>
        <taxon>Pseudomonadota</taxon>
        <taxon>Betaproteobacteria</taxon>
        <taxon>Burkholderiales</taxon>
        <taxon>Comamonadaceae</taxon>
        <taxon>Comamonas</taxon>
    </lineage>
</organism>
<evidence type="ECO:0000313" key="2">
    <source>
        <dbReference type="Proteomes" id="UP000562492"/>
    </source>
</evidence>
<reference evidence="1 2" key="1">
    <citation type="submission" date="2020-08" db="EMBL/GenBank/DDBJ databases">
        <title>Functional genomics of gut bacteria from endangered species of beetles.</title>
        <authorList>
            <person name="Carlos-Shanley C."/>
        </authorList>
    </citation>
    <scope>NUCLEOTIDE SEQUENCE [LARGE SCALE GENOMIC DNA]</scope>
    <source>
        <strain evidence="1 2">S00124</strain>
    </source>
</reference>
<sequence>MQSTALRQLGALQDALDHFGAGHMDASALSQQARTYTDLLGALPPKFEEVLLQLLDRLESSALFDEESCSFSQKDLTDSLKLWLDKAGARLGETA</sequence>
<keyword evidence="2" id="KW-1185">Reference proteome</keyword>
<comment type="caution">
    <text evidence="1">The sequence shown here is derived from an EMBL/GenBank/DDBJ whole genome shotgun (WGS) entry which is preliminary data.</text>
</comment>
<evidence type="ECO:0000313" key="1">
    <source>
        <dbReference type="EMBL" id="MBB6579702.1"/>
    </source>
</evidence>
<gene>
    <name evidence="1" type="ORF">HNP33_003818</name>
</gene>
<protein>
    <submittedName>
        <fullName evidence="1">Uncharacterized protein</fullName>
    </submittedName>
</protein>
<proteinExistence type="predicted"/>
<dbReference type="EMBL" id="JACHKZ010000036">
    <property type="protein sequence ID" value="MBB6579702.1"/>
    <property type="molecule type" value="Genomic_DNA"/>
</dbReference>
<dbReference type="Proteomes" id="UP000562492">
    <property type="component" value="Unassembled WGS sequence"/>
</dbReference>
<dbReference type="RefSeq" id="WP_184711328.1">
    <property type="nucleotide sequence ID" value="NZ_JACHKZ010000036.1"/>
</dbReference>
<accession>A0ABR6RKK5</accession>